<proteinExistence type="predicted"/>
<protein>
    <submittedName>
        <fullName evidence="2">Uncharacterized protein</fullName>
    </submittedName>
</protein>
<dbReference type="InParanoid" id="W4JT47"/>
<evidence type="ECO:0000256" key="1">
    <source>
        <dbReference type="SAM" id="Phobius"/>
    </source>
</evidence>
<organism evidence="2 3">
    <name type="scientific">Heterobasidion irregulare (strain TC 32-1)</name>
    <dbReference type="NCBI Taxonomy" id="747525"/>
    <lineage>
        <taxon>Eukaryota</taxon>
        <taxon>Fungi</taxon>
        <taxon>Dikarya</taxon>
        <taxon>Basidiomycota</taxon>
        <taxon>Agaricomycotina</taxon>
        <taxon>Agaricomycetes</taxon>
        <taxon>Russulales</taxon>
        <taxon>Bondarzewiaceae</taxon>
        <taxon>Heterobasidion</taxon>
        <taxon>Heterobasidion annosum species complex</taxon>
    </lineage>
</organism>
<reference evidence="2 3" key="1">
    <citation type="journal article" date="2012" name="New Phytol.">
        <title>Insight into trade-off between wood decay and parasitism from the genome of a fungal forest pathogen.</title>
        <authorList>
            <person name="Olson A."/>
            <person name="Aerts A."/>
            <person name="Asiegbu F."/>
            <person name="Belbahri L."/>
            <person name="Bouzid O."/>
            <person name="Broberg A."/>
            <person name="Canback B."/>
            <person name="Coutinho P.M."/>
            <person name="Cullen D."/>
            <person name="Dalman K."/>
            <person name="Deflorio G."/>
            <person name="van Diepen L.T."/>
            <person name="Dunand C."/>
            <person name="Duplessis S."/>
            <person name="Durling M."/>
            <person name="Gonthier P."/>
            <person name="Grimwood J."/>
            <person name="Fossdal C.G."/>
            <person name="Hansson D."/>
            <person name="Henrissat B."/>
            <person name="Hietala A."/>
            <person name="Himmelstrand K."/>
            <person name="Hoffmeister D."/>
            <person name="Hogberg N."/>
            <person name="James T.Y."/>
            <person name="Karlsson M."/>
            <person name="Kohler A."/>
            <person name="Kues U."/>
            <person name="Lee Y.H."/>
            <person name="Lin Y.C."/>
            <person name="Lind M."/>
            <person name="Lindquist E."/>
            <person name="Lombard V."/>
            <person name="Lucas S."/>
            <person name="Lunden K."/>
            <person name="Morin E."/>
            <person name="Murat C."/>
            <person name="Park J."/>
            <person name="Raffaello T."/>
            <person name="Rouze P."/>
            <person name="Salamov A."/>
            <person name="Schmutz J."/>
            <person name="Solheim H."/>
            <person name="Stahlberg J."/>
            <person name="Velez H."/>
            <person name="de Vries R.P."/>
            <person name="Wiebenga A."/>
            <person name="Woodward S."/>
            <person name="Yakovlev I."/>
            <person name="Garbelotto M."/>
            <person name="Martin F."/>
            <person name="Grigoriev I.V."/>
            <person name="Stenlid J."/>
        </authorList>
    </citation>
    <scope>NUCLEOTIDE SEQUENCE [LARGE SCALE GENOMIC DNA]</scope>
    <source>
        <strain evidence="2 3">TC 32-1</strain>
    </source>
</reference>
<name>W4JT47_HETIT</name>
<dbReference type="OrthoDB" id="39175at2759"/>
<accession>W4JT47</accession>
<keyword evidence="1" id="KW-1133">Transmembrane helix</keyword>
<evidence type="ECO:0000313" key="3">
    <source>
        <dbReference type="Proteomes" id="UP000030671"/>
    </source>
</evidence>
<dbReference type="RefSeq" id="XP_009551591.1">
    <property type="nucleotide sequence ID" value="XM_009553296.1"/>
</dbReference>
<feature type="transmembrane region" description="Helical" evidence="1">
    <location>
        <begin position="6"/>
        <end position="25"/>
    </location>
</feature>
<dbReference type="AlphaFoldDB" id="W4JT47"/>
<dbReference type="GeneID" id="20672423"/>
<dbReference type="EMBL" id="KI925464">
    <property type="protein sequence ID" value="ETW76713.1"/>
    <property type="molecule type" value="Genomic_DNA"/>
</dbReference>
<feature type="transmembrane region" description="Helical" evidence="1">
    <location>
        <begin position="72"/>
        <end position="93"/>
    </location>
</feature>
<keyword evidence="3" id="KW-1185">Reference proteome</keyword>
<gene>
    <name evidence="2" type="ORF">HETIRDRAFT_389769</name>
</gene>
<dbReference type="Proteomes" id="UP000030671">
    <property type="component" value="Unassembled WGS sequence"/>
</dbReference>
<dbReference type="HOGENOM" id="CLU_2346964_0_0_1"/>
<keyword evidence="1" id="KW-0812">Transmembrane</keyword>
<keyword evidence="1" id="KW-0472">Membrane</keyword>
<sequence>MNANVPLFPLAQFSILSLCLIYLSLRVFYLLDLPPFVDTVRSPRIESKRVVRRTLRGVPRSWFFVPVRMRGLCLRLCLCLCLCPVSADSLLVLSCVR</sequence>
<evidence type="ECO:0000313" key="2">
    <source>
        <dbReference type="EMBL" id="ETW76713.1"/>
    </source>
</evidence>
<dbReference type="KEGG" id="hir:HETIRDRAFT_389769"/>